<proteinExistence type="inferred from homology"/>
<evidence type="ECO:0000256" key="11">
    <source>
        <dbReference type="PIRNR" id="PIRNR036692"/>
    </source>
</evidence>
<keyword evidence="5 11" id="KW-0004">4Fe-4S</keyword>
<dbReference type="EMBL" id="QJVJ01000010">
    <property type="protein sequence ID" value="PYI52025.1"/>
    <property type="molecule type" value="Genomic_DNA"/>
</dbReference>
<evidence type="ECO:0000256" key="8">
    <source>
        <dbReference type="ARBA" id="ARBA00023014"/>
    </source>
</evidence>
<gene>
    <name evidence="14" type="primary">sdaAB</name>
    <name evidence="14" type="ORF">DLM86_21295</name>
</gene>
<evidence type="ECO:0000259" key="13">
    <source>
        <dbReference type="PROSITE" id="PS51671"/>
    </source>
</evidence>
<keyword evidence="9 11" id="KW-0456">Lyase</keyword>
<dbReference type="Pfam" id="PF01842">
    <property type="entry name" value="ACT"/>
    <property type="match status" value="1"/>
</dbReference>
<dbReference type="UniPathway" id="UPA00138"/>
<feature type="domain" description="ACT" evidence="13">
    <location>
        <begin position="148"/>
        <end position="223"/>
    </location>
</feature>
<keyword evidence="7 11" id="KW-0408">Iron</keyword>
<accession>A0A2V5JYR6</accession>
<dbReference type="Gene3D" id="3.30.70.260">
    <property type="match status" value="1"/>
</dbReference>
<name>A0A2V5JYR6_9BACL</name>
<keyword evidence="15" id="KW-1185">Reference proteome</keyword>
<dbReference type="InterPro" id="IPR051318">
    <property type="entry name" value="Fe-S_L-Ser"/>
</dbReference>
<evidence type="ECO:0000256" key="10">
    <source>
        <dbReference type="ARBA" id="ARBA00049406"/>
    </source>
</evidence>
<dbReference type="PIRSF" id="PIRSF036692">
    <property type="entry name" value="SDH_B"/>
    <property type="match status" value="1"/>
</dbReference>
<dbReference type="GO" id="GO:0006094">
    <property type="term" value="P:gluconeogenesis"/>
    <property type="evidence" value="ECO:0007669"/>
    <property type="project" value="UniProtKB-UniRule"/>
</dbReference>
<comment type="cofactor">
    <cofactor evidence="1 12">
        <name>[4Fe-4S] cluster</name>
        <dbReference type="ChEBI" id="CHEBI:49883"/>
    </cofactor>
</comment>
<dbReference type="InterPro" id="IPR045865">
    <property type="entry name" value="ACT-like_dom_sf"/>
</dbReference>
<keyword evidence="4 11" id="KW-0312">Gluconeogenesis</keyword>
<dbReference type="GO" id="GO:0003941">
    <property type="term" value="F:L-serine ammonia-lyase activity"/>
    <property type="evidence" value="ECO:0007669"/>
    <property type="project" value="UniProtKB-UniRule"/>
</dbReference>
<evidence type="ECO:0000256" key="3">
    <source>
        <dbReference type="ARBA" id="ARBA00008636"/>
    </source>
</evidence>
<comment type="pathway">
    <text evidence="2 11">Carbohydrate biosynthesis; gluconeogenesis.</text>
</comment>
<comment type="similarity">
    <text evidence="3 11 12">Belongs to the iron-sulfur dependent L-serine dehydratase family.</text>
</comment>
<dbReference type="PANTHER" id="PTHR30182">
    <property type="entry name" value="L-SERINE DEHYDRATASE"/>
    <property type="match status" value="1"/>
</dbReference>
<keyword evidence="8 11" id="KW-0411">Iron-sulfur</keyword>
<evidence type="ECO:0000256" key="12">
    <source>
        <dbReference type="RuleBase" id="RU366059"/>
    </source>
</evidence>
<reference evidence="14 15" key="1">
    <citation type="submission" date="2018-05" db="EMBL/GenBank/DDBJ databases">
        <title>Paenibacillus flagellatus sp. nov., isolated from selenium mineral soil.</title>
        <authorList>
            <person name="Dai X."/>
        </authorList>
    </citation>
    <scope>NUCLEOTIDE SEQUENCE [LARGE SCALE GENOMIC DNA]</scope>
    <source>
        <strain evidence="14 15">DXL2</strain>
    </source>
</reference>
<dbReference type="PROSITE" id="PS51671">
    <property type="entry name" value="ACT"/>
    <property type="match status" value="1"/>
</dbReference>
<dbReference type="GO" id="GO:0046872">
    <property type="term" value="F:metal ion binding"/>
    <property type="evidence" value="ECO:0007669"/>
    <property type="project" value="UniProtKB-UniRule"/>
</dbReference>
<dbReference type="NCBIfam" id="TIGR00719">
    <property type="entry name" value="sda_beta"/>
    <property type="match status" value="1"/>
</dbReference>
<dbReference type="InterPro" id="IPR029009">
    <property type="entry name" value="ASB_dom_sf"/>
</dbReference>
<dbReference type="GO" id="GO:0051539">
    <property type="term" value="F:4 iron, 4 sulfur cluster binding"/>
    <property type="evidence" value="ECO:0007669"/>
    <property type="project" value="UniProtKB-UniRule"/>
</dbReference>
<evidence type="ECO:0000256" key="1">
    <source>
        <dbReference type="ARBA" id="ARBA00001966"/>
    </source>
</evidence>
<evidence type="ECO:0000313" key="14">
    <source>
        <dbReference type="EMBL" id="PYI52025.1"/>
    </source>
</evidence>
<evidence type="ECO:0000256" key="4">
    <source>
        <dbReference type="ARBA" id="ARBA00022432"/>
    </source>
</evidence>
<dbReference type="OrthoDB" id="9813137at2"/>
<dbReference type="Pfam" id="PF03315">
    <property type="entry name" value="SDH_beta"/>
    <property type="match status" value="1"/>
</dbReference>
<dbReference type="AlphaFoldDB" id="A0A2V5JYR6"/>
<comment type="caution">
    <text evidence="14">The sequence shown here is derived from an EMBL/GenBank/DDBJ whole genome shotgun (WGS) entry which is preliminary data.</text>
</comment>
<evidence type="ECO:0000313" key="15">
    <source>
        <dbReference type="Proteomes" id="UP000247476"/>
    </source>
</evidence>
<dbReference type="Gene3D" id="3.30.1330.90">
    <property type="entry name" value="D-3-phosphoglycerate dehydrogenase, domain 3"/>
    <property type="match status" value="1"/>
</dbReference>
<dbReference type="Proteomes" id="UP000247476">
    <property type="component" value="Unassembled WGS sequence"/>
</dbReference>
<dbReference type="FunFam" id="3.30.70.260:FF:000008">
    <property type="entry name" value="D-3-phosphoglycerate dehydrogenase, chloroplastic"/>
    <property type="match status" value="1"/>
</dbReference>
<dbReference type="RefSeq" id="WP_110842096.1">
    <property type="nucleotide sequence ID" value="NZ_QJVJ01000010.1"/>
</dbReference>
<evidence type="ECO:0000256" key="5">
    <source>
        <dbReference type="ARBA" id="ARBA00022485"/>
    </source>
</evidence>
<organism evidence="14 15">
    <name type="scientific">Paenibacillus flagellatus</name>
    <dbReference type="NCBI Taxonomy" id="2211139"/>
    <lineage>
        <taxon>Bacteria</taxon>
        <taxon>Bacillati</taxon>
        <taxon>Bacillota</taxon>
        <taxon>Bacilli</taxon>
        <taxon>Bacillales</taxon>
        <taxon>Paenibacillaceae</taxon>
        <taxon>Paenibacillus</taxon>
    </lineage>
</organism>
<sequence length="229" mass="24411">MRFKDVFSIIGPAMVGPSSSHTAGAVRIGRVARHILGDLPEKADILFYGSFADTYRGHGTDLAIVGGLLDFDTDDPRIPSSLSIAEQLGVDIAFKEGKGQFPHPNTAKIVARRGDRETTVIGASIGGGNIEVLGVNGFDVKFTAMYPTLIVLHDDRPGMIADVTRVLSRENVNIGHMSVDRKGRSGEALTVIDTDSSLTDDVVREVAQLATVRDVRLVDLTTNKGGASP</sequence>
<evidence type="ECO:0000256" key="7">
    <source>
        <dbReference type="ARBA" id="ARBA00023004"/>
    </source>
</evidence>
<evidence type="ECO:0000256" key="9">
    <source>
        <dbReference type="ARBA" id="ARBA00023239"/>
    </source>
</evidence>
<dbReference type="FunFam" id="3.30.1330.90:FF:000004">
    <property type="entry name" value="L-serine dehydratase, iron-sulfur-dependent subunit beta"/>
    <property type="match status" value="1"/>
</dbReference>
<dbReference type="PANTHER" id="PTHR30182:SF12">
    <property type="entry name" value="L-SERINE DEHYDRATASE, BETA CHAIN-RELATED"/>
    <property type="match status" value="1"/>
</dbReference>
<protein>
    <recommendedName>
        <fullName evidence="11">L-serine deaminase</fullName>
    </recommendedName>
</protein>
<dbReference type="CDD" id="cd04903">
    <property type="entry name" value="ACT_LSD"/>
    <property type="match status" value="1"/>
</dbReference>
<dbReference type="InterPro" id="IPR004643">
    <property type="entry name" value="Fe-S_L-Ser_bsu"/>
</dbReference>
<dbReference type="SUPFAM" id="SSF55021">
    <property type="entry name" value="ACT-like"/>
    <property type="match status" value="1"/>
</dbReference>
<keyword evidence="6 11" id="KW-0479">Metal-binding</keyword>
<dbReference type="InterPro" id="IPR002912">
    <property type="entry name" value="ACT_dom"/>
</dbReference>
<evidence type="ECO:0000256" key="2">
    <source>
        <dbReference type="ARBA" id="ARBA00004742"/>
    </source>
</evidence>
<comment type="catalytic activity">
    <reaction evidence="10 11 12">
        <text>L-serine = pyruvate + NH4(+)</text>
        <dbReference type="Rhea" id="RHEA:19169"/>
        <dbReference type="ChEBI" id="CHEBI:15361"/>
        <dbReference type="ChEBI" id="CHEBI:28938"/>
        <dbReference type="ChEBI" id="CHEBI:33384"/>
        <dbReference type="EC" id="4.3.1.17"/>
    </reaction>
</comment>
<evidence type="ECO:0000256" key="6">
    <source>
        <dbReference type="ARBA" id="ARBA00022723"/>
    </source>
</evidence>
<dbReference type="InterPro" id="IPR005131">
    <property type="entry name" value="Ser_deHydtase_bsu"/>
</dbReference>
<dbReference type="SUPFAM" id="SSF143548">
    <property type="entry name" value="Serine metabolism enzymes domain"/>
    <property type="match status" value="1"/>
</dbReference>